<dbReference type="PANTHER" id="PTHR47526">
    <property type="entry name" value="ATP-DEPENDENT DNA HELICASE"/>
    <property type="match status" value="1"/>
</dbReference>
<keyword evidence="2" id="KW-0863">Zinc-finger</keyword>
<feature type="compositionally biased region" description="Low complexity" evidence="4">
    <location>
        <begin position="80"/>
        <end position="93"/>
    </location>
</feature>
<gene>
    <name evidence="6" type="primary">Nfu_g_1_023754</name>
</gene>
<evidence type="ECO:0000313" key="6">
    <source>
        <dbReference type="EMBL" id="SBR58783.1"/>
    </source>
</evidence>
<dbReference type="InterPro" id="IPR011011">
    <property type="entry name" value="Znf_FYVE_PHD"/>
</dbReference>
<accession>A0A1A8MPL7</accession>
<sequence length="410" mass="46728">MGKTEKAAVTSQACAWKDLSRKNVEPAPLKKISFHKPKKFCIQLPAASKTVRRSSVTLRALTDDDILELKAVEPEAAVRTSMDNSDTDTASSDTDTEEQTGLPEPLTALFDTTLRELSPQELNVKCEETFQRLKTTTQHHQLEKLQWVTRQQSKSHDWHIHRAGRITSTKFHHVATTDKLSKNYIMNIMQYNKTTLNVPSVIWGENMEQTARQQYSDFMSKNHQGLLVSTCGLVVQPSEPHLGSSPDGIVTCTCCGKGVVEIKCPYKYRESLQGSTEDPKFCLDNSLVLKPSHTYYYQIQLHMCVCDVNYCHFVVWTKKEFIVQRVGKDHKLLQDTLPKAQEAFVSQVLPELLTRRFDPALESQRACKFCRRPDFGKTIDCNKCSSHFHYSCVNIRRKPTMWSCLDCAES</sequence>
<proteinExistence type="predicted"/>
<feature type="domain" description="Zinc finger PHD-type" evidence="5">
    <location>
        <begin position="366"/>
        <end position="408"/>
    </location>
</feature>
<dbReference type="InterPro" id="IPR019080">
    <property type="entry name" value="YqaJ_viral_recombinase"/>
</dbReference>
<dbReference type="InterPro" id="IPR013083">
    <property type="entry name" value="Znf_RING/FYVE/PHD"/>
</dbReference>
<reference evidence="6" key="2">
    <citation type="submission" date="2016-06" db="EMBL/GenBank/DDBJ databases">
        <title>The genome of a short-lived fish provides insights into sex chromosome evolution and the genetic control of aging.</title>
        <authorList>
            <person name="Reichwald K."/>
            <person name="Felder M."/>
            <person name="Petzold A."/>
            <person name="Koch P."/>
            <person name="Groth M."/>
            <person name="Platzer M."/>
        </authorList>
    </citation>
    <scope>NUCLEOTIDE SEQUENCE</scope>
    <source>
        <tissue evidence="6">Brain</tissue>
    </source>
</reference>
<evidence type="ECO:0000259" key="5">
    <source>
        <dbReference type="SMART" id="SM00249"/>
    </source>
</evidence>
<dbReference type="Gene3D" id="3.30.40.10">
    <property type="entry name" value="Zinc/RING finger domain, C3HC4 (zinc finger)"/>
    <property type="match status" value="1"/>
</dbReference>
<dbReference type="GO" id="GO:0006281">
    <property type="term" value="P:DNA repair"/>
    <property type="evidence" value="ECO:0007669"/>
    <property type="project" value="UniProtKB-ARBA"/>
</dbReference>
<dbReference type="PANTHER" id="PTHR47526:SF3">
    <property type="entry name" value="PHD-TYPE DOMAIN-CONTAINING PROTEIN"/>
    <property type="match status" value="1"/>
</dbReference>
<dbReference type="InterPro" id="IPR019786">
    <property type="entry name" value="Zinc_finger_PHD-type_CS"/>
</dbReference>
<organism evidence="6">
    <name type="scientific">Nothobranchius pienaari</name>
    <dbReference type="NCBI Taxonomy" id="704102"/>
    <lineage>
        <taxon>Eukaryota</taxon>
        <taxon>Metazoa</taxon>
        <taxon>Chordata</taxon>
        <taxon>Craniata</taxon>
        <taxon>Vertebrata</taxon>
        <taxon>Euteleostomi</taxon>
        <taxon>Actinopterygii</taxon>
        <taxon>Neopterygii</taxon>
        <taxon>Teleostei</taxon>
        <taxon>Neoteleostei</taxon>
        <taxon>Acanthomorphata</taxon>
        <taxon>Ovalentaria</taxon>
        <taxon>Atherinomorphae</taxon>
        <taxon>Cyprinodontiformes</taxon>
        <taxon>Nothobranchiidae</taxon>
        <taxon>Nothobranchius</taxon>
    </lineage>
</organism>
<evidence type="ECO:0000256" key="2">
    <source>
        <dbReference type="ARBA" id="ARBA00022771"/>
    </source>
</evidence>
<dbReference type="SUPFAM" id="SSF57903">
    <property type="entry name" value="FYVE/PHD zinc finger"/>
    <property type="match status" value="1"/>
</dbReference>
<dbReference type="SUPFAM" id="SSF52980">
    <property type="entry name" value="Restriction endonuclease-like"/>
    <property type="match status" value="1"/>
</dbReference>
<dbReference type="InterPro" id="IPR011604">
    <property type="entry name" value="PDDEXK-like_dom_sf"/>
</dbReference>
<evidence type="ECO:0000256" key="4">
    <source>
        <dbReference type="SAM" id="MobiDB-lite"/>
    </source>
</evidence>
<dbReference type="AlphaFoldDB" id="A0A1A8MPL7"/>
<dbReference type="PROSITE" id="PS01359">
    <property type="entry name" value="ZF_PHD_1"/>
    <property type="match status" value="1"/>
</dbReference>
<name>A0A1A8MPL7_9TELE</name>
<dbReference type="SMART" id="SM00249">
    <property type="entry name" value="PHD"/>
    <property type="match status" value="1"/>
</dbReference>
<evidence type="ECO:0000256" key="3">
    <source>
        <dbReference type="ARBA" id="ARBA00022833"/>
    </source>
</evidence>
<dbReference type="InterPro" id="IPR011335">
    <property type="entry name" value="Restrct_endonuc-II-like"/>
</dbReference>
<protein>
    <recommendedName>
        <fullName evidence="5">Zinc finger PHD-type domain-containing protein</fullName>
    </recommendedName>
</protein>
<dbReference type="Pfam" id="PF09588">
    <property type="entry name" value="YqaJ"/>
    <property type="match status" value="1"/>
</dbReference>
<dbReference type="InterPro" id="IPR001965">
    <property type="entry name" value="Znf_PHD"/>
</dbReference>
<dbReference type="GO" id="GO:0008270">
    <property type="term" value="F:zinc ion binding"/>
    <property type="evidence" value="ECO:0007669"/>
    <property type="project" value="UniProtKB-KW"/>
</dbReference>
<dbReference type="Gene3D" id="3.90.320.10">
    <property type="match status" value="1"/>
</dbReference>
<dbReference type="EMBL" id="HAEF01017624">
    <property type="protein sequence ID" value="SBR58783.1"/>
    <property type="molecule type" value="Transcribed_RNA"/>
</dbReference>
<keyword evidence="1" id="KW-0479">Metal-binding</keyword>
<evidence type="ECO:0000256" key="1">
    <source>
        <dbReference type="ARBA" id="ARBA00022723"/>
    </source>
</evidence>
<keyword evidence="3" id="KW-0862">Zinc</keyword>
<feature type="region of interest" description="Disordered" evidence="4">
    <location>
        <begin position="77"/>
        <end position="105"/>
    </location>
</feature>
<dbReference type="CDD" id="cd22343">
    <property type="entry name" value="PDDEXK_lambda_exonuclease-like"/>
    <property type="match status" value="1"/>
</dbReference>
<reference evidence="6" key="1">
    <citation type="submission" date="2016-05" db="EMBL/GenBank/DDBJ databases">
        <authorList>
            <person name="Lavstsen T."/>
            <person name="Jespersen J.S."/>
        </authorList>
    </citation>
    <scope>NUCLEOTIDE SEQUENCE</scope>
    <source>
        <tissue evidence="6">Brain</tissue>
    </source>
</reference>